<dbReference type="Pfam" id="PF00069">
    <property type="entry name" value="Pkinase"/>
    <property type="match status" value="1"/>
</dbReference>
<dbReference type="SMART" id="SM00220">
    <property type="entry name" value="S_TKc"/>
    <property type="match status" value="1"/>
</dbReference>
<feature type="region of interest" description="Disordered" evidence="1">
    <location>
        <begin position="604"/>
        <end position="650"/>
    </location>
</feature>
<name>A0AAJ0BJ13_9PEZI</name>
<reference evidence="3" key="1">
    <citation type="submission" date="2023-06" db="EMBL/GenBank/DDBJ databases">
        <title>Genome-scale phylogeny and comparative genomics of the fungal order Sordariales.</title>
        <authorList>
            <consortium name="Lawrence Berkeley National Laboratory"/>
            <person name="Hensen N."/>
            <person name="Bonometti L."/>
            <person name="Westerberg I."/>
            <person name="Brannstrom I.O."/>
            <person name="Guillou S."/>
            <person name="Cros-Aarteil S."/>
            <person name="Calhoun S."/>
            <person name="Haridas S."/>
            <person name="Kuo A."/>
            <person name="Mondo S."/>
            <person name="Pangilinan J."/>
            <person name="Riley R."/>
            <person name="Labutti K."/>
            <person name="Andreopoulos B."/>
            <person name="Lipzen A."/>
            <person name="Chen C."/>
            <person name="Yanf M."/>
            <person name="Daum C."/>
            <person name="Ng V."/>
            <person name="Clum A."/>
            <person name="Steindorff A."/>
            <person name="Ohm R."/>
            <person name="Martin F."/>
            <person name="Silar P."/>
            <person name="Natvig D."/>
            <person name="Lalanne C."/>
            <person name="Gautier V."/>
            <person name="Ament-Velasquez S.L."/>
            <person name="Kruys A."/>
            <person name="Hutchinson M.I."/>
            <person name="Powell A.J."/>
            <person name="Barry K."/>
            <person name="Miller A.N."/>
            <person name="Grigoriev I.V."/>
            <person name="Debuchy R."/>
            <person name="Gladieux P."/>
            <person name="Thoren M.H."/>
            <person name="Johannesson H."/>
        </authorList>
    </citation>
    <scope>NUCLEOTIDE SEQUENCE</scope>
    <source>
        <strain evidence="3">PSN4</strain>
    </source>
</reference>
<keyword evidence="4" id="KW-1185">Reference proteome</keyword>
<gene>
    <name evidence="3" type="ORF">QBC47DRAFT_336358</name>
</gene>
<keyword evidence="3" id="KW-0808">Transferase</keyword>
<comment type="caution">
    <text evidence="3">The sequence shown here is derived from an EMBL/GenBank/DDBJ whole genome shotgun (WGS) entry which is preliminary data.</text>
</comment>
<dbReference type="PANTHER" id="PTHR24359:SF37">
    <property type="entry name" value="PROTEIN KINASE DOMAIN-CONTAINING PROTEIN"/>
    <property type="match status" value="1"/>
</dbReference>
<dbReference type="Gene3D" id="1.10.510.10">
    <property type="entry name" value="Transferase(Phosphotransferase) domain 1"/>
    <property type="match status" value="1"/>
</dbReference>
<evidence type="ECO:0000259" key="2">
    <source>
        <dbReference type="PROSITE" id="PS50011"/>
    </source>
</evidence>
<evidence type="ECO:0000313" key="3">
    <source>
        <dbReference type="EMBL" id="KAK1758867.1"/>
    </source>
</evidence>
<sequence>MMLVTPPYSHTRQSIAPARSQHQRRDSPLARELLRCNKMSVDKRQRFWPLDVLPEIMTRERVAETLKQLLSEAEGRLGRGSLPRTSDLGRYVDALCPVRYAEPENEYRKVFAILLMTSMGERIFRFIDAKFGDDNLPLSRDEVMRGLEFPRSGYQPDLLFDGSMLAADRFCETQWQFLVPYFARDESYQFKPEIILPWLSIEMKLGHANIQRVEIDSSCHGFDGIRERYLMPNTNHFAIKVSQGEDGRREYVDEAYALRKTNSLGHPHLLRLLCTFHRENTYYLVLPWADSNLREFWKTVDPNEGLYRKVPFRRWIVAQLLGLASGVDAMHCSRNEMGGRLFGRHGDIKPENILWFADKSSGGSANGSLVLADLGFAKFKLTRTMSRKRSTTLGFTTTYRSPEFDIAGRTIPRSADIWALGCVFLETVCWLLDGYRGVQKFAASRRSIDDYIGAESDAFFVASPSRERSGHRRFDFQVKPQVTQHIASLHSNRGCTQFIHDLLNVIETAMLVLEFDDSRRSTSSELVRRLRHLHESGMESEEYLMEPRPSDFPDHQPLGAPSVLKADVDERLRQRVQNESRIRMSQKFSVRSSWPNRSIKLLVPTTGLTRKSPRPADNDHRLSPSTEQVTEADLKPSETLDPDTGVSTKQEIDTTVRDAVAAGLHSEPFYDAVFKIAWQLQACIREELDGATDLGPVLTVSGDARHSWATQCLEYVTVTWGESGQQFLRELEIALGTGPTNTGKGLPHNGLTWIIPPFDAVSQPETAVTYRGTATEISVLGQFLCWIAASFRLPQVDVVACSSVNFSAASSRNERVLQFEISLKDLEPLKDERPGTCWKPLFPSTIMAYGFPVPINMGTKGLYLPIAAMLEYADILYDVNLEDESGKESGVYLEGVEYTIYPTGHVEDSDVVQWHLVRKENPLADNGHRNTSAAPDSGGGPRWDKSISLSTLQSAKAVLGYCAKVLIQLGTEDRRKYHADLRPSQAPIERPPPEASVGGATLGVNFLGFANMGTSTAFKTRNGLRRAKEPAKELNYLEILRVAESEPVILFDTEPGNERAWMVPQISLILELFNIWAETAGIEDIHYAKASADGGAEARAILADLDYARRVVGKKALESDAERQVGDVIKGIYGRIQQCMKINAESDIGARGTKRLGSTGVVGWDWLELTDLSWTITYRREVLSTPNSFAKPCWLPFTQVVPVFFGTGLGELMVPARKAEVCRNWSPLPGGLQMLYLAASMHCIENLARYSGHSVPWYFFGDLEWEYRDHGVFETCDTCLRDPRACRKQPQMLKKVKGVILKRHVAAISPSVECDGAVVFSQKRKRIHGSVM</sequence>
<dbReference type="CDD" id="cd00180">
    <property type="entry name" value="PKc"/>
    <property type="match status" value="1"/>
</dbReference>
<dbReference type="EMBL" id="MU839828">
    <property type="protein sequence ID" value="KAK1758867.1"/>
    <property type="molecule type" value="Genomic_DNA"/>
</dbReference>
<protein>
    <submittedName>
        <fullName evidence="3">Serine/threonine protein kinase</fullName>
    </submittedName>
</protein>
<dbReference type="PANTHER" id="PTHR24359">
    <property type="entry name" value="SERINE/THREONINE-PROTEIN KINASE SBK1"/>
    <property type="match status" value="1"/>
</dbReference>
<dbReference type="PROSITE" id="PS50011">
    <property type="entry name" value="PROTEIN_KINASE_DOM"/>
    <property type="match status" value="1"/>
</dbReference>
<dbReference type="GO" id="GO:0005524">
    <property type="term" value="F:ATP binding"/>
    <property type="evidence" value="ECO:0007669"/>
    <property type="project" value="InterPro"/>
</dbReference>
<evidence type="ECO:0000313" key="4">
    <source>
        <dbReference type="Proteomes" id="UP001239445"/>
    </source>
</evidence>
<feature type="region of interest" description="Disordered" evidence="1">
    <location>
        <begin position="923"/>
        <end position="942"/>
    </location>
</feature>
<keyword evidence="3" id="KW-0418">Kinase</keyword>
<evidence type="ECO:0000256" key="1">
    <source>
        <dbReference type="SAM" id="MobiDB-lite"/>
    </source>
</evidence>
<dbReference type="GO" id="GO:0004674">
    <property type="term" value="F:protein serine/threonine kinase activity"/>
    <property type="evidence" value="ECO:0007669"/>
    <property type="project" value="UniProtKB-KW"/>
</dbReference>
<proteinExistence type="predicted"/>
<accession>A0AAJ0BJ13</accession>
<dbReference type="InterPro" id="IPR011009">
    <property type="entry name" value="Kinase-like_dom_sf"/>
</dbReference>
<keyword evidence="3" id="KW-0723">Serine/threonine-protein kinase</keyword>
<dbReference type="InterPro" id="IPR000719">
    <property type="entry name" value="Prot_kinase_dom"/>
</dbReference>
<dbReference type="SUPFAM" id="SSF56112">
    <property type="entry name" value="Protein kinase-like (PK-like)"/>
    <property type="match status" value="1"/>
</dbReference>
<feature type="region of interest" description="Disordered" evidence="1">
    <location>
        <begin position="1"/>
        <end position="27"/>
    </location>
</feature>
<organism evidence="3 4">
    <name type="scientific">Echria macrotheca</name>
    <dbReference type="NCBI Taxonomy" id="438768"/>
    <lineage>
        <taxon>Eukaryota</taxon>
        <taxon>Fungi</taxon>
        <taxon>Dikarya</taxon>
        <taxon>Ascomycota</taxon>
        <taxon>Pezizomycotina</taxon>
        <taxon>Sordariomycetes</taxon>
        <taxon>Sordariomycetidae</taxon>
        <taxon>Sordariales</taxon>
        <taxon>Schizotheciaceae</taxon>
        <taxon>Echria</taxon>
    </lineage>
</organism>
<dbReference type="Proteomes" id="UP001239445">
    <property type="component" value="Unassembled WGS sequence"/>
</dbReference>
<feature type="domain" description="Protein kinase" evidence="2">
    <location>
        <begin position="199"/>
        <end position="544"/>
    </location>
</feature>